<dbReference type="PANTHER" id="PTHR47990">
    <property type="entry name" value="2-OXOGLUTARATE (2OG) AND FE(II)-DEPENDENT OXYGENASE SUPERFAMILY PROTEIN-RELATED"/>
    <property type="match status" value="1"/>
</dbReference>
<dbReference type="EMBL" id="AL161559">
    <property type="protein sequence ID" value="CAB79289.1"/>
    <property type="molecule type" value="Genomic_DNA"/>
</dbReference>
<dbReference type="InterPro" id="IPR005123">
    <property type="entry name" value="Oxoglu/Fe-dep_dioxygenase_dom"/>
</dbReference>
<dbReference type="ExpressionAtlas" id="O65485">
    <property type="expression patterns" value="baseline and differential"/>
</dbReference>
<dbReference type="GO" id="GO:0046872">
    <property type="term" value="F:metal ion binding"/>
    <property type="evidence" value="ECO:0007669"/>
    <property type="project" value="UniProtKB-KW"/>
</dbReference>
<dbReference type="FunFam" id="2.60.120.330:FF:000032">
    <property type="entry name" value="Gibberellin 20-oxidase-like protein"/>
    <property type="match status" value="1"/>
</dbReference>
<dbReference type="PIR" id="T04851">
    <property type="entry name" value="T04851"/>
</dbReference>
<evidence type="ECO:0000256" key="3">
    <source>
        <dbReference type="RuleBase" id="RU003682"/>
    </source>
</evidence>
<dbReference type="InterPro" id="IPR026992">
    <property type="entry name" value="DIOX_N"/>
</dbReference>
<reference evidence="6" key="2">
    <citation type="submission" date="1998-08" db="EMBL/GenBank/DDBJ databases">
        <authorList>
            <person name="Watson M.D."/>
            <person name="Gibbons T."/>
            <person name="Bartley J."/>
            <person name="Bancroft I."/>
            <person name="Mewes H.W."/>
            <person name="Mayer K.F.X."/>
            <person name="Schueller C."/>
            <person name="Bevan M."/>
        </authorList>
    </citation>
    <scope>NUCLEOTIDE SEQUENCE</scope>
</reference>
<dbReference type="InterPro" id="IPR044861">
    <property type="entry name" value="IPNS-like_FE2OG_OXY"/>
</dbReference>
<dbReference type="GO" id="GO:0016491">
    <property type="term" value="F:oxidoreductase activity"/>
    <property type="evidence" value="ECO:0007669"/>
    <property type="project" value="UniProtKB-KW"/>
</dbReference>
<sequence>MSELHSSLQLPVLDLTQPIESSILSSLSEACKEWGFFYVTNHGISKEMFSKICSLSRDVFKAPLESKLKLGPISYTPRYIASPYFESLVVSGPDFSDSAKASADVLFQDHHKPELRLSLQHKSVETMQEYGAKMAELSKRLIKILLMMTLGDETGKRLYQTDFSNCHGYLRLVNYTPPHDVEKQEELVEGLGMHTDMSCITIVYQDSVGGLQMRSKEGKWIDINPCNDFLVVNIGDLMQAWSNGRLRSSEHRVVLRKLVNRVSLAFFLCFEDEKVILAPQEIVGEGKQRSYKSFKCSEYLKFRQSNEEGKFEKIGFTVKDFAGLKLAQPDDP</sequence>
<dbReference type="SUPFAM" id="SSF51197">
    <property type="entry name" value="Clavaminate synthase-like"/>
    <property type="match status" value="1"/>
</dbReference>
<keyword evidence="2 3" id="KW-0408">Iron</keyword>
<reference evidence="7" key="5">
    <citation type="submission" date="2000-03" db="EMBL/GenBank/DDBJ databases">
        <authorList>
            <person name="Massenet O."/>
            <person name="Clabault G."/>
            <person name="Quigley F."/>
            <person name="Mache R."/>
            <person name="Mewes H.W."/>
            <person name="Lemcke K."/>
            <person name="Mayer K.F.X."/>
        </authorList>
    </citation>
    <scope>NUCLEOTIDE SEQUENCE</scope>
</reference>
<dbReference type="InterPro" id="IPR050231">
    <property type="entry name" value="Iron_ascorbate_oxido_reductase"/>
</dbReference>
<dbReference type="InterPro" id="IPR027443">
    <property type="entry name" value="IPNS-like_sf"/>
</dbReference>
<evidence type="ECO:0000256" key="1">
    <source>
        <dbReference type="ARBA" id="ARBA00022723"/>
    </source>
</evidence>
<keyword evidence="1 3" id="KW-0479">Metal-binding</keyword>
<comment type="similarity">
    <text evidence="3">Belongs to the iron/ascorbate-dependent oxidoreductase family.</text>
</comment>
<proteinExistence type="inferred from homology"/>
<evidence type="ECO:0000259" key="4">
    <source>
        <dbReference type="PROSITE" id="PS51471"/>
    </source>
</evidence>
<evidence type="ECO:0000313" key="7">
    <source>
        <dbReference type="EMBL" id="CAB79289.1"/>
    </source>
</evidence>
<dbReference type="AlphaFoldDB" id="O65485"/>
<accession>O65485</accession>
<dbReference type="Pfam" id="PF03171">
    <property type="entry name" value="2OG-FeII_Oxy"/>
    <property type="match status" value="1"/>
</dbReference>
<dbReference type="Pfam" id="PF14226">
    <property type="entry name" value="DIOX_N"/>
    <property type="match status" value="1"/>
</dbReference>
<evidence type="ECO:0000313" key="5">
    <source>
        <dbReference type="EMBL" id="CAA18481.1"/>
    </source>
</evidence>
<dbReference type="EMBL" id="AL022347">
    <property type="protein sequence ID" value="CAA18481.1"/>
    <property type="molecule type" value="Genomic_DNA"/>
</dbReference>
<dbReference type="PRINTS" id="PR00682">
    <property type="entry name" value="IPNSYNTHASE"/>
</dbReference>
<dbReference type="Gene3D" id="2.60.120.330">
    <property type="entry name" value="B-lactam Antibiotic, Isopenicillin N Synthase, Chain"/>
    <property type="match status" value="1"/>
</dbReference>
<gene>
    <name evidence="5" type="primary">F21P8.230</name>
    <name evidence="6" type="synonym">F16G20.40</name>
    <name evidence="7" type="ordered locus">At4g23340</name>
</gene>
<reference evidence="7" key="6">
    <citation type="submission" date="2000-03" db="EMBL/GenBank/DDBJ databases">
        <authorList>
            <person name="Watson M.D."/>
            <person name="Gibbons T."/>
            <person name="Bartley J."/>
            <person name="Mewes H.W."/>
            <person name="Lemcke K."/>
            <person name="Mayer K.F.X."/>
        </authorList>
    </citation>
    <scope>NUCLEOTIDE SEQUENCE</scope>
</reference>
<reference evidence="5" key="1">
    <citation type="submission" date="1998-04" db="EMBL/GenBank/DDBJ databases">
        <authorList>
            <person name="Bevan M."/>
            <person name="Massenet O."/>
            <person name="Clabault G."/>
            <person name="Quigley F."/>
            <person name="Mache R."/>
            <person name="Bancroft I."/>
            <person name="Mewes H.W."/>
            <person name="Mayer K.F.X."/>
            <person name="Lemcke K."/>
            <person name="Schueller C."/>
        </authorList>
    </citation>
    <scope>NUCLEOTIDE SEQUENCE</scope>
</reference>
<evidence type="ECO:0000313" key="6">
    <source>
        <dbReference type="EMBL" id="CAA20455.1"/>
    </source>
</evidence>
<name>O65485_ARATH</name>
<dbReference type="PROSITE" id="PS51471">
    <property type="entry name" value="FE2OG_OXY"/>
    <property type="match status" value="1"/>
</dbReference>
<dbReference type="EMBL" id="AL031326">
    <property type="protein sequence ID" value="CAA20455.1"/>
    <property type="molecule type" value="Genomic_DNA"/>
</dbReference>
<reference key="3">
    <citation type="journal article" date="1999" name="Nature">
        <title>Sequence and analysis of chromosome 4 of the plant Arabidopsis thaliana.</title>
        <authorList>
            <consortium name="EU"/>
            <consortium name="CSHL and WU Arabidopsis Sequencing Project"/>
            <person name="Mayer K."/>
            <person name="Schuller C."/>
            <person name="Wambutt R."/>
            <person name="Murphy G."/>
            <person name="Volckaert G."/>
            <person name="Pohl T."/>
            <person name="Dusterhoft A."/>
            <person name="Stiekema W."/>
            <person name="Entian K.D."/>
            <person name="Terryn N."/>
            <person name="Harris B."/>
            <person name="Ansorge W."/>
            <person name="Brandt P."/>
            <person name="Grivell L."/>
            <person name="Rieger M."/>
            <person name="Weichselgartner M."/>
            <person name="de Simone V."/>
            <person name="Obermaier B."/>
            <person name="Mache R."/>
            <person name="Muller M."/>
            <person name="Kreis M."/>
            <person name="Delseny M."/>
            <person name="Puigdomenech P."/>
            <person name="Watson M."/>
            <person name="Schmidtheini T."/>
            <person name="Reichert B."/>
            <person name="Portatelle D."/>
            <person name="Perez-Alonso M."/>
            <person name="Boutry M."/>
            <person name="Bancroft I."/>
            <person name="Vos P."/>
            <person name="Hoheisel J."/>
            <person name="Zimmermann W."/>
            <person name="Wedler H."/>
            <person name="Ridley P."/>
            <person name="Langham S.A."/>
            <person name="McCullagh B."/>
            <person name="Bilham L."/>
            <person name="Robben J."/>
            <person name="Van der Schueren J."/>
            <person name="Grymonprez B."/>
            <person name="Chuang Y.J."/>
            <person name="Vandenbussche F."/>
            <person name="Braeken M."/>
            <person name="Weltjens I."/>
            <person name="Voet M."/>
            <person name="Bastiaens I."/>
            <person name="Aert R."/>
            <person name="Defoor E."/>
            <person name="Weitzenegger T."/>
            <person name="Bothe G."/>
            <person name="Ramsperger U."/>
            <person name="Hilbert H."/>
            <person name="Braun M."/>
            <person name="Holzer E."/>
            <person name="Brandt A."/>
            <person name="Peters S."/>
            <person name="van Staveren M."/>
            <person name="Dirske W."/>
            <person name="Mooijman P."/>
            <person name="Klein Lankhorst R."/>
            <person name="Rose M."/>
            <person name="Hauf J."/>
            <person name="Kotter P."/>
            <person name="Berneiser S."/>
            <person name="Hempel S."/>
            <person name="Feldpausch M."/>
            <person name="Lamberth S."/>
            <person name="Van den Daele H."/>
            <person name="De Keyser A."/>
            <person name="Buysshaert C."/>
            <person name="Gielen J."/>
            <person name="Villarroel R."/>
            <person name="De Clercq R."/>
            <person name="Van Montagu M."/>
            <person name="Rogers J."/>
            <person name="Cronin A."/>
            <person name="Quail M."/>
            <person name="Bray-Allen S."/>
            <person name="Clark L."/>
            <person name="Doggett J."/>
            <person name="Hall S."/>
            <person name="Kay M."/>
            <person name="Lennard N."/>
            <person name="McLay K."/>
            <person name="Mayes R."/>
            <person name="Pettett A."/>
            <person name="Rajandream M.A."/>
            <person name="Lyne M."/>
            <person name="Benes V."/>
            <person name="Rechmann S."/>
            <person name="Borkova D."/>
            <person name="Blocker H."/>
            <person name="Scharfe M."/>
            <person name="Grimm M."/>
            <person name="Lohnert T.H."/>
            <person name="Dose S."/>
            <person name="de Haan M."/>
            <person name="Maarse A."/>
            <person name="Schafer M."/>
            <person name="Muller-Auer S."/>
            <person name="Gabel C."/>
            <person name="Fuchs M."/>
            <person name="Fartmann B."/>
            <person name="Granderath K."/>
            <person name="Dauner D."/>
            <person name="Herzl A."/>
            <person name="Neumann S."/>
            <person name="Argiriou A."/>
            <person name="Vitale D."/>
            <person name="Liguori R."/>
            <person name="Piravandi E."/>
            <person name="Massenet O."/>
            <person name="Quigley F."/>
            <person name="Clabauld G."/>
            <person name="Mundlein A."/>
            <person name="Felber R."/>
            <person name="Schnabl S."/>
            <person name="Hiller R."/>
            <person name="Schmidt W."/>
            <person name="Lecharny A."/>
            <person name="Aubourg S."/>
            <person name="Chefdor F."/>
            <person name="Cooke R."/>
            <person name="Berger C."/>
            <person name="Montfort A."/>
            <person name="Casacuberta E."/>
            <person name="Gibbons T."/>
            <person name="Weber N."/>
            <person name="Vandenbol M."/>
            <person name="Bargues M."/>
            <person name="Terol J."/>
            <person name="Torres A."/>
            <person name="Perez-Perez A."/>
            <person name="Purnelle B."/>
            <person name="Bent E."/>
            <person name="Johnson S."/>
            <person name="Tacon D."/>
            <person name="Jesse T."/>
            <person name="Heijnen L."/>
            <person name="Schwarz S."/>
            <person name="Scholler P."/>
            <person name="Heber S."/>
            <person name="Francs P."/>
            <person name="Bielke C."/>
            <person name="Frishman D."/>
            <person name="Haase D."/>
            <person name="Lemcke K."/>
            <person name="Mewes H.W."/>
            <person name="Stocker S."/>
            <person name="Zaccaria P."/>
            <person name="Bevan M."/>
            <person name="Wilson R.K."/>
            <person name="de la Bastide M."/>
            <person name="Habermann K."/>
            <person name="Parnell L."/>
            <person name="Dedhia N."/>
            <person name="Gnoj L."/>
            <person name="Schutz K."/>
            <person name="Huang E."/>
            <person name="Spiegel L."/>
            <person name="Sehkon M."/>
            <person name="Murray J."/>
            <person name="Sheet P."/>
            <person name="Cordes M."/>
            <person name="Abu-Threideh J."/>
            <person name="Stoneking T."/>
            <person name="Kalicki J."/>
            <person name="Graves T."/>
            <person name="Harmon G."/>
            <person name="Edwards J."/>
            <person name="Latreille P."/>
            <person name="Courtney L."/>
            <person name="Cloud J."/>
            <person name="Abbott A."/>
            <person name="Scott K."/>
            <person name="Johnson D."/>
            <person name="Minx P."/>
            <person name="Bentley D."/>
            <person name="Fulton B."/>
            <person name="Miller N."/>
            <person name="Greco T."/>
            <person name="Kemp K."/>
            <person name="Kramer J."/>
            <person name="Fulton L."/>
            <person name="Mardis E."/>
            <person name="Dante M."/>
            <person name="Pepin K."/>
            <person name="Hillier L."/>
            <person name="Nelson J."/>
            <person name="Spieth J."/>
            <person name="Ryan E."/>
            <person name="Andrews S."/>
            <person name="Geisel C."/>
            <person name="Layman D."/>
            <person name="Du H."/>
            <person name="Ali J."/>
            <person name="Berghoff A."/>
            <person name="Jones K."/>
            <person name="Drone K."/>
            <person name="Cotton M."/>
            <person name="Joshu C."/>
            <person name="Antonoiu B."/>
            <person name="Zidanic M."/>
            <person name="Strong C."/>
            <person name="Sun H."/>
            <person name="Lamar B."/>
            <person name="Yordan C."/>
            <person name="Ma P."/>
            <person name="Zhong J."/>
            <person name="Preston R."/>
            <person name="Vil D."/>
            <person name="Shekher M."/>
            <person name="Matero A."/>
            <person name="Shah R."/>
            <person name="Swaby I.K."/>
            <person name="O'Shaughnessy A."/>
            <person name="Rodriguez M."/>
            <person name="Hoffmann J."/>
            <person name="Till S."/>
            <person name="Granat S."/>
            <person name="Shohdy N."/>
            <person name="Hasegawa A."/>
            <person name="Hameed A."/>
            <person name="Lodhi M."/>
            <person name="Johnson A."/>
            <person name="Chen E."/>
            <person name="Marra M."/>
            <person name="Martienssen R."/>
            <person name="McCombie W.R."/>
        </authorList>
    </citation>
    <scope>NUCLEOTIDE SEQUENCE [LARGE SCALE GENOMIC DNA]</scope>
    <source>
        <strain>cv. Columbia</strain>
    </source>
</reference>
<protein>
    <submittedName>
        <fullName evidence="7">Uncharacterized protein AT4g23340</fullName>
    </submittedName>
    <submittedName>
        <fullName evidence="6">Uncharacterized protein F16G20.40</fullName>
    </submittedName>
    <submittedName>
        <fullName evidence="5">Uncharacterized protein F21P8.230</fullName>
    </submittedName>
</protein>
<feature type="domain" description="Fe2OG dioxygenase" evidence="4">
    <location>
        <begin position="166"/>
        <end position="270"/>
    </location>
</feature>
<organism evidence="5">
    <name type="scientific">Arabidopsis thaliana</name>
    <name type="common">Mouse-ear cress</name>
    <dbReference type="NCBI Taxonomy" id="3702"/>
    <lineage>
        <taxon>Eukaryota</taxon>
        <taxon>Viridiplantae</taxon>
        <taxon>Streptophyta</taxon>
        <taxon>Embryophyta</taxon>
        <taxon>Tracheophyta</taxon>
        <taxon>Spermatophyta</taxon>
        <taxon>Magnoliopsida</taxon>
        <taxon>eudicotyledons</taxon>
        <taxon>Gunneridae</taxon>
        <taxon>Pentapetalae</taxon>
        <taxon>rosids</taxon>
        <taxon>malvids</taxon>
        <taxon>Brassicales</taxon>
        <taxon>Brassicaceae</taxon>
        <taxon>Camelineae</taxon>
        <taxon>Arabidopsis</taxon>
    </lineage>
</organism>
<reference evidence="5" key="4">
    <citation type="submission" date="1999-06" db="EMBL/GenBank/DDBJ databases">
        <authorList>
            <person name="EU Arabidopsis sequencing project"/>
        </authorList>
    </citation>
    <scope>NUCLEOTIDE SEQUENCE</scope>
</reference>
<evidence type="ECO:0000256" key="2">
    <source>
        <dbReference type="ARBA" id="ARBA00023004"/>
    </source>
</evidence>
<dbReference type="BioCyc" id="ARA:AT4G23340-MONOMER"/>
<keyword evidence="3" id="KW-0560">Oxidoreductase</keyword>